<dbReference type="EMBL" id="HE797660">
    <property type="protein sequence ID" value="CCM07125.1"/>
    <property type="molecule type" value="Genomic_DNA"/>
</dbReference>
<dbReference type="HOGENOM" id="CLU_1619037_0_0_1"/>
<reference evidence="2 3" key="1">
    <citation type="journal article" date="2012" name="Appl. Environ. Microbiol.">
        <title>Short-read sequencing for genomic analysis of the brown rot fungus Fibroporia radiculosa.</title>
        <authorList>
            <person name="Tang J.D."/>
            <person name="Perkins A.D."/>
            <person name="Sonstegard T.S."/>
            <person name="Schroeder S.G."/>
            <person name="Burgess S.C."/>
            <person name="Diehl S.V."/>
        </authorList>
    </citation>
    <scope>NUCLEOTIDE SEQUENCE [LARGE SCALE GENOMIC DNA]</scope>
    <source>
        <strain evidence="2 3">TFFH 294</strain>
    </source>
</reference>
<keyword evidence="1" id="KW-0472">Membrane</keyword>
<gene>
    <name evidence="2" type="ORF">FIBRA_09459</name>
</gene>
<protein>
    <submittedName>
        <fullName evidence="2">Uncharacterized protein</fullName>
    </submittedName>
</protein>
<evidence type="ECO:0000313" key="2">
    <source>
        <dbReference type="EMBL" id="CCM07125.1"/>
    </source>
</evidence>
<sequence>MSPSSSWSLGFGLPSSGLFGCLSVGPSSGLGPTGDLDGSGWDSVGVETGHCSSTGIGVLTGPGELKIPERKLGVTVGLVFVDSLGKGLVVNWSGDVQGVGTTTLLLDDAAVGVRYDGVGEDFSTSGGTTECRLSLLPIGAKIGVAFGIVLSLLLFGQSALAQYW</sequence>
<dbReference type="InParanoid" id="J7RW27"/>
<name>J7RW27_9APHY</name>
<feature type="transmembrane region" description="Helical" evidence="1">
    <location>
        <begin position="142"/>
        <end position="163"/>
    </location>
</feature>
<proteinExistence type="predicted"/>
<dbReference type="RefSeq" id="XP_012177146.1">
    <property type="nucleotide sequence ID" value="XM_012321756.1"/>
</dbReference>
<keyword evidence="1" id="KW-0812">Transmembrane</keyword>
<dbReference type="AlphaFoldDB" id="J7RW27"/>
<accession>J7RW27</accession>
<dbReference type="Proteomes" id="UP000006352">
    <property type="component" value="Unassembled WGS sequence"/>
</dbReference>
<dbReference type="GeneID" id="24102025"/>
<keyword evidence="1" id="KW-1133">Transmembrane helix</keyword>
<evidence type="ECO:0000313" key="3">
    <source>
        <dbReference type="Proteomes" id="UP000006352"/>
    </source>
</evidence>
<organism evidence="2 3">
    <name type="scientific">Fibroporia radiculosa</name>
    <dbReference type="NCBI Taxonomy" id="599839"/>
    <lineage>
        <taxon>Eukaryota</taxon>
        <taxon>Fungi</taxon>
        <taxon>Dikarya</taxon>
        <taxon>Basidiomycota</taxon>
        <taxon>Agaricomycotina</taxon>
        <taxon>Agaricomycetes</taxon>
        <taxon>Polyporales</taxon>
        <taxon>Fibroporiaceae</taxon>
        <taxon>Fibroporia</taxon>
    </lineage>
</organism>
<keyword evidence="3" id="KW-1185">Reference proteome</keyword>
<evidence type="ECO:0000256" key="1">
    <source>
        <dbReference type="SAM" id="Phobius"/>
    </source>
</evidence>